<dbReference type="Pfam" id="PF11412">
    <property type="entry name" value="DsbD_N"/>
    <property type="match status" value="1"/>
</dbReference>
<dbReference type="InterPro" id="IPR036249">
    <property type="entry name" value="Thioredoxin-like_sf"/>
</dbReference>
<gene>
    <name evidence="9" type="ORF">SAMN04488087_0471</name>
</gene>
<dbReference type="AlphaFoldDB" id="A0A1M6Q5Q5"/>
<feature type="transmembrane region" description="Helical" evidence="7">
    <location>
        <begin position="369"/>
        <end position="393"/>
    </location>
</feature>
<evidence type="ECO:0000256" key="7">
    <source>
        <dbReference type="SAM" id="Phobius"/>
    </source>
</evidence>
<dbReference type="InterPro" id="IPR003834">
    <property type="entry name" value="Cyt_c_assmbl_TM_dom"/>
</dbReference>
<evidence type="ECO:0000256" key="4">
    <source>
        <dbReference type="ARBA" id="ARBA00022748"/>
    </source>
</evidence>
<dbReference type="GO" id="GO:0005886">
    <property type="term" value="C:plasma membrane"/>
    <property type="evidence" value="ECO:0007669"/>
    <property type="project" value="UniProtKB-SubCell"/>
</dbReference>
<feature type="transmembrane region" description="Helical" evidence="7">
    <location>
        <begin position="472"/>
        <end position="492"/>
    </location>
</feature>
<dbReference type="GO" id="GO:0045454">
    <property type="term" value="P:cell redox homeostasis"/>
    <property type="evidence" value="ECO:0007669"/>
    <property type="project" value="TreeGrafter"/>
</dbReference>
<feature type="transmembrane region" description="Helical" evidence="7">
    <location>
        <begin position="438"/>
        <end position="460"/>
    </location>
</feature>
<feature type="transmembrane region" description="Helical" evidence="7">
    <location>
        <begin position="258"/>
        <end position="281"/>
    </location>
</feature>
<keyword evidence="4" id="KW-0201">Cytochrome c-type biogenesis</keyword>
<keyword evidence="3 7" id="KW-0812">Transmembrane</keyword>
<dbReference type="EMBL" id="FRAU01000001">
    <property type="protein sequence ID" value="SHK15480.1"/>
    <property type="molecule type" value="Genomic_DNA"/>
</dbReference>
<dbReference type="PANTHER" id="PTHR32234:SF0">
    <property type="entry name" value="THIOL:DISULFIDE INTERCHANGE PROTEIN DSBD"/>
    <property type="match status" value="1"/>
</dbReference>
<evidence type="ECO:0000256" key="1">
    <source>
        <dbReference type="ARBA" id="ARBA00004651"/>
    </source>
</evidence>
<evidence type="ECO:0000256" key="2">
    <source>
        <dbReference type="ARBA" id="ARBA00022475"/>
    </source>
</evidence>
<evidence type="ECO:0000259" key="8">
    <source>
        <dbReference type="PROSITE" id="PS51352"/>
    </source>
</evidence>
<feature type="transmembrane region" description="Helical" evidence="7">
    <location>
        <begin position="213"/>
        <end position="237"/>
    </location>
</feature>
<dbReference type="Proteomes" id="UP000185812">
    <property type="component" value="Unassembled WGS sequence"/>
</dbReference>
<name>A0A1M6Q5Q5_9BACT</name>
<feature type="transmembrane region" description="Helical" evidence="7">
    <location>
        <begin position="293"/>
        <end position="313"/>
    </location>
</feature>
<dbReference type="PROSITE" id="PS51352">
    <property type="entry name" value="THIOREDOXIN_2"/>
    <property type="match status" value="1"/>
</dbReference>
<dbReference type="RefSeq" id="WP_072714334.1">
    <property type="nucleotide sequence ID" value="NZ_FRAU01000001.1"/>
</dbReference>
<dbReference type="PANTHER" id="PTHR32234">
    <property type="entry name" value="THIOL:DISULFIDE INTERCHANGE PROTEIN DSBD"/>
    <property type="match status" value="1"/>
</dbReference>
<sequence>MRGNKSLQYIWLVLLGVLVQPVQAQRATELVQWRARVQPEAVAPGDSLWLRLEATIAAGWKMYALDSPPPTKGVRLLVDALPEGIRQAGDPLQQPPLEGYDPFFQKVVRYFMDQAALALPLVAAPDARPGTRRIRVQVEFTICNDRICLPPTKVPVEAAVRIDPQAATVATPPRFEPVVPPIEPEPSTPALAETPLLTDAAAQDLARARSGGLWGFLLLAVGAGLAALLTPCVFPMIPLTVSFFTRQGGSRAQAVRLALVYGMAIVVTFTGLGVLTALLVGASGAQTIAANPWINLFIGLVFVLFALSLLGLYELRLPSGLVNYFNRQSQTHGGYLGALFMGLTLTLVSFSCTAPFVGGLLAATALGEWGYPVLGMVTFSLTFALPFVLFALFPRALEALPRSGSWMHTIKVVLGFVELAAALKFLSNADLVWGWGVLSRPLVIALVSVLFFLTGLYLIGKLRLPHEPLVETVGVGRLLVAVLFFGMSLYMLPGLLGAPLGNLDAYLPPRRATDVGLVTLLQASSASENRTELSWHEEVETAFAEAQAIGRPVFIDFTGYTCTNCRQMEATVFPHPEVARRLQNDFVRLRLYTDDASVGPEWQRYQLQLTGTVALPTYAIVAPAGQPLLARHTGLASVEEFIAFLEEGRRAFQQWLAQQQRQDMSEPTAAMR</sequence>
<keyword evidence="10" id="KW-1185">Reference proteome</keyword>
<evidence type="ECO:0000256" key="3">
    <source>
        <dbReference type="ARBA" id="ARBA00022692"/>
    </source>
</evidence>
<dbReference type="GO" id="GO:0015035">
    <property type="term" value="F:protein-disulfide reductase activity"/>
    <property type="evidence" value="ECO:0007669"/>
    <property type="project" value="TreeGrafter"/>
</dbReference>
<evidence type="ECO:0000313" key="9">
    <source>
        <dbReference type="EMBL" id="SHK15480.1"/>
    </source>
</evidence>
<reference evidence="10" key="1">
    <citation type="submission" date="2016-11" db="EMBL/GenBank/DDBJ databases">
        <authorList>
            <person name="Varghese N."/>
            <person name="Submissions S."/>
        </authorList>
    </citation>
    <scope>NUCLEOTIDE SEQUENCE [LARGE SCALE GENOMIC DNA]</scope>
    <source>
        <strain evidence="10">DSM 22212</strain>
    </source>
</reference>
<dbReference type="Gene3D" id="3.40.30.10">
    <property type="entry name" value="Glutaredoxin"/>
    <property type="match status" value="1"/>
</dbReference>
<evidence type="ECO:0000313" key="10">
    <source>
        <dbReference type="Proteomes" id="UP000185812"/>
    </source>
</evidence>
<proteinExistence type="predicted"/>
<dbReference type="OrthoDB" id="9811036at2"/>
<keyword evidence="2" id="KW-1003">Cell membrane</keyword>
<evidence type="ECO:0000256" key="6">
    <source>
        <dbReference type="ARBA" id="ARBA00023136"/>
    </source>
</evidence>
<keyword evidence="5 7" id="KW-1133">Transmembrane helix</keyword>
<dbReference type="InterPro" id="IPR013766">
    <property type="entry name" value="Thioredoxin_domain"/>
</dbReference>
<dbReference type="STRING" id="633813.SAMN04488087_0471"/>
<dbReference type="Pfam" id="PF02683">
    <property type="entry name" value="DsbD_TM"/>
    <property type="match status" value="1"/>
</dbReference>
<dbReference type="InterPro" id="IPR028250">
    <property type="entry name" value="DsbDN"/>
</dbReference>
<feature type="domain" description="Thioredoxin" evidence="8">
    <location>
        <begin position="506"/>
        <end position="650"/>
    </location>
</feature>
<comment type="subcellular location">
    <subcellularLocation>
        <location evidence="1">Cell membrane</location>
        <topology evidence="1">Multi-pass membrane protein</topology>
    </subcellularLocation>
</comment>
<keyword evidence="6 7" id="KW-0472">Membrane</keyword>
<dbReference type="Pfam" id="PF13899">
    <property type="entry name" value="Thioredoxin_7"/>
    <property type="match status" value="1"/>
</dbReference>
<feature type="transmembrane region" description="Helical" evidence="7">
    <location>
        <begin position="334"/>
        <end position="357"/>
    </location>
</feature>
<feature type="transmembrane region" description="Helical" evidence="7">
    <location>
        <begin position="405"/>
        <end position="426"/>
    </location>
</feature>
<organism evidence="9 10">
    <name type="scientific">Rhodothermus profundi</name>
    <dbReference type="NCBI Taxonomy" id="633813"/>
    <lineage>
        <taxon>Bacteria</taxon>
        <taxon>Pseudomonadati</taxon>
        <taxon>Rhodothermota</taxon>
        <taxon>Rhodothermia</taxon>
        <taxon>Rhodothermales</taxon>
        <taxon>Rhodothermaceae</taxon>
        <taxon>Rhodothermus</taxon>
    </lineage>
</organism>
<evidence type="ECO:0000256" key="5">
    <source>
        <dbReference type="ARBA" id="ARBA00022989"/>
    </source>
</evidence>
<dbReference type="SUPFAM" id="SSF52833">
    <property type="entry name" value="Thioredoxin-like"/>
    <property type="match status" value="1"/>
</dbReference>
<protein>
    <submittedName>
        <fullName evidence="9">Thiol:disulfide interchange protein DsbD</fullName>
    </submittedName>
</protein>
<dbReference type="GO" id="GO:0017004">
    <property type="term" value="P:cytochrome complex assembly"/>
    <property type="evidence" value="ECO:0007669"/>
    <property type="project" value="UniProtKB-KW"/>
</dbReference>
<accession>A0A1M6Q5Q5</accession>